<evidence type="ECO:0000256" key="10">
    <source>
        <dbReference type="SAM" id="MobiDB-lite"/>
    </source>
</evidence>
<feature type="compositionally biased region" description="Basic and acidic residues" evidence="10">
    <location>
        <begin position="313"/>
        <end position="340"/>
    </location>
</feature>
<comment type="subcellular location">
    <subcellularLocation>
        <location evidence="1">Nucleus</location>
    </subcellularLocation>
</comment>
<feature type="compositionally biased region" description="Low complexity" evidence="10">
    <location>
        <begin position="118"/>
        <end position="128"/>
    </location>
</feature>
<feature type="region of interest" description="Disordered" evidence="10">
    <location>
        <begin position="99"/>
        <end position="436"/>
    </location>
</feature>
<evidence type="ECO:0000256" key="1">
    <source>
        <dbReference type="ARBA" id="ARBA00004123"/>
    </source>
</evidence>
<dbReference type="GO" id="GO:0003682">
    <property type="term" value="F:chromatin binding"/>
    <property type="evidence" value="ECO:0007669"/>
    <property type="project" value="TreeGrafter"/>
</dbReference>
<evidence type="ECO:0000313" key="13">
    <source>
        <dbReference type="EMBL" id="EPE06161.1"/>
    </source>
</evidence>
<dbReference type="CDD" id="cd00167">
    <property type="entry name" value="SANT"/>
    <property type="match status" value="1"/>
</dbReference>
<evidence type="ECO:0000256" key="8">
    <source>
        <dbReference type="ARBA" id="ARBA00029670"/>
    </source>
</evidence>
<evidence type="ECO:0000256" key="6">
    <source>
        <dbReference type="ARBA" id="ARBA00023242"/>
    </source>
</evidence>
<evidence type="ECO:0000256" key="7">
    <source>
        <dbReference type="ARBA" id="ARBA00025178"/>
    </source>
</evidence>
<feature type="compositionally biased region" description="Basic and acidic residues" evidence="10">
    <location>
        <begin position="357"/>
        <end position="378"/>
    </location>
</feature>
<feature type="compositionally biased region" description="Polar residues" evidence="10">
    <location>
        <begin position="281"/>
        <end position="294"/>
    </location>
</feature>
<feature type="compositionally biased region" description="Low complexity" evidence="10">
    <location>
        <begin position="1341"/>
        <end position="1365"/>
    </location>
</feature>
<evidence type="ECO:0000256" key="9">
    <source>
        <dbReference type="SAM" id="Coils"/>
    </source>
</evidence>
<feature type="coiled-coil region" evidence="9">
    <location>
        <begin position="933"/>
        <end position="960"/>
    </location>
</feature>
<dbReference type="VEuPathDB" id="FungiDB:F503_02990"/>
<dbReference type="Pfam" id="PF07529">
    <property type="entry name" value="HSA"/>
    <property type="match status" value="1"/>
</dbReference>
<accession>S3C320</accession>
<dbReference type="Pfam" id="PF13921">
    <property type="entry name" value="Myb_DNA-bind_6"/>
    <property type="match status" value="1"/>
</dbReference>
<keyword evidence="3" id="KW-0227">DNA damage</keyword>
<proteinExistence type="inferred from homology"/>
<gene>
    <name evidence="13" type="ORF">F503_02990</name>
</gene>
<feature type="compositionally biased region" description="Low complexity" evidence="10">
    <location>
        <begin position="159"/>
        <end position="169"/>
    </location>
</feature>
<dbReference type="Proteomes" id="UP000016923">
    <property type="component" value="Unassembled WGS sequence"/>
</dbReference>
<evidence type="ECO:0000259" key="11">
    <source>
        <dbReference type="PROSITE" id="PS50090"/>
    </source>
</evidence>
<evidence type="ECO:0000259" key="12">
    <source>
        <dbReference type="PROSITE" id="PS51204"/>
    </source>
</evidence>
<feature type="region of interest" description="Disordered" evidence="10">
    <location>
        <begin position="976"/>
        <end position="1004"/>
    </location>
</feature>
<feature type="region of interest" description="Disordered" evidence="10">
    <location>
        <begin position="1341"/>
        <end position="1379"/>
    </location>
</feature>
<dbReference type="InterPro" id="IPR014012">
    <property type="entry name" value="HSA_dom"/>
</dbReference>
<dbReference type="SMART" id="SM00573">
    <property type="entry name" value="HSA"/>
    <property type="match status" value="1"/>
</dbReference>
<dbReference type="OMA" id="KQQHASH"/>
<keyword evidence="14" id="KW-1185">Reference proteome</keyword>
<evidence type="ECO:0000256" key="4">
    <source>
        <dbReference type="ARBA" id="ARBA00022853"/>
    </source>
</evidence>
<evidence type="ECO:0000256" key="2">
    <source>
        <dbReference type="ARBA" id="ARBA00008913"/>
    </source>
</evidence>
<evidence type="ECO:0000256" key="5">
    <source>
        <dbReference type="ARBA" id="ARBA00023204"/>
    </source>
</evidence>
<feature type="compositionally biased region" description="Basic and acidic residues" evidence="10">
    <location>
        <begin position="130"/>
        <end position="139"/>
    </location>
</feature>
<dbReference type="GO" id="GO:0006281">
    <property type="term" value="P:DNA repair"/>
    <property type="evidence" value="ECO:0007669"/>
    <property type="project" value="UniProtKB-KW"/>
</dbReference>
<dbReference type="InterPro" id="IPR009057">
    <property type="entry name" value="Homeodomain-like_sf"/>
</dbReference>
<dbReference type="eggNOG" id="ENOG502RGMX">
    <property type="taxonomic scope" value="Eukaryota"/>
</dbReference>
<protein>
    <recommendedName>
        <fullName evidence="8">Vacuolar import and degradation protein 21</fullName>
    </recommendedName>
</protein>
<name>S3C320_OPHP1</name>
<dbReference type="EMBL" id="KE148154">
    <property type="protein sequence ID" value="EPE06161.1"/>
    <property type="molecule type" value="Genomic_DNA"/>
</dbReference>
<dbReference type="InterPro" id="IPR001005">
    <property type="entry name" value="SANT/Myb"/>
</dbReference>
<feature type="region of interest" description="Disordered" evidence="10">
    <location>
        <begin position="1022"/>
        <end position="1053"/>
    </location>
</feature>
<dbReference type="GO" id="GO:0006325">
    <property type="term" value="P:chromatin organization"/>
    <property type="evidence" value="ECO:0007669"/>
    <property type="project" value="UniProtKB-KW"/>
</dbReference>
<dbReference type="SMART" id="SM00717">
    <property type="entry name" value="SANT"/>
    <property type="match status" value="1"/>
</dbReference>
<dbReference type="PANTHER" id="PTHR46459">
    <property type="entry name" value="E1A-BINDING PROTEIN P400-RELATED"/>
    <property type="match status" value="1"/>
</dbReference>
<dbReference type="Gene3D" id="1.10.10.60">
    <property type="entry name" value="Homeodomain-like"/>
    <property type="match status" value="1"/>
</dbReference>
<feature type="domain" description="Myb-like" evidence="11">
    <location>
        <begin position="861"/>
        <end position="921"/>
    </location>
</feature>
<dbReference type="PROSITE" id="PS51204">
    <property type="entry name" value="HSA"/>
    <property type="match status" value="1"/>
</dbReference>
<dbReference type="SUPFAM" id="SSF46689">
    <property type="entry name" value="Homeodomain-like"/>
    <property type="match status" value="1"/>
</dbReference>
<keyword evidence="4" id="KW-0156">Chromatin regulator</keyword>
<dbReference type="PANTHER" id="PTHR46459:SF1">
    <property type="entry name" value="E1A-BINDING PROTEIN P400"/>
    <property type="match status" value="1"/>
</dbReference>
<feature type="compositionally biased region" description="Polar residues" evidence="10">
    <location>
        <begin position="141"/>
        <end position="158"/>
    </location>
</feature>
<evidence type="ECO:0000313" key="14">
    <source>
        <dbReference type="Proteomes" id="UP000016923"/>
    </source>
</evidence>
<keyword evidence="5" id="KW-0234">DNA repair</keyword>
<comment type="function">
    <text evidence="7">Component of the NuA4 histone acetyltransferase complex which is involved in transcriptional activation of selected genes principally by acetylation of nucleosomal histone H4 and H2A. The NuA4 complex is also involved in DNA repair.</text>
</comment>
<keyword evidence="9" id="KW-0175">Coiled coil</keyword>
<dbReference type="HOGENOM" id="CLU_001331_0_0_1"/>
<dbReference type="GO" id="GO:0035267">
    <property type="term" value="C:NuA4 histone acetyltransferase complex"/>
    <property type="evidence" value="ECO:0007669"/>
    <property type="project" value="TreeGrafter"/>
</dbReference>
<sequence length="1379" mass="150080">MTEVGLADRLELLRQKRAEYSSIVRSRKRKLRELYAVATDGDGALNLNKFDVDAPPTKPGETKFLLDTDILQGRSLSDARIPTRHKPDLETLKQFFASATASSNRHETPLAPRLIAETPTPSTPSTQTHDVSRLDHDTGPHATSSRTPQPTPIIPNSNTVAKPLAARAPAPAPSPTVPKPEEDGSSDSTSRTSNPPSVPPSSDTPKSVDSTHNAESTAEPAARVASVTPSPSEQEKQAPAAQATPDAMDVDTELEQAKREDAATSTADQHAPNGTAKATDIPSSPESTVQTATTPAVHDISVNTSPENDTDSFVDRDEKTDRRQSQPKDLAHVDEPRDDTVEAQLLQESAAAVGSQADDKSLRTTTTSDHDQNGDKLATKTLAQADAEPKLLPSAMDVDEELPNKTESPSRPAAETASQARERTASTQPTTDGKLVAAESPSILAALPTPKPSTGDVNEKLHLSELVVANGRKDKRRAPTVLFGKQKKTKPDTTIVPSNLVKSDNLFAEDYFTPLFVQTFSQNAKWMKSMDQLVHHARKTLSSADNQASMFDTQSCKILKRIYHLQQQDKWSLRQPKRVTEPTRQKSHWDMVLEEMKWLRTDFRHERRWKMSHARILASACAAWTRAAPADRKRMQVNAVIPKRQEQHGQQVGQDDGMEDIPMIGNAMIDAAKGNDDAEARSSELEEIDMVDDGLYEDVDDEFVETISPSAIFALQEDVLVFELSASVASDRLLAELPMYSSPLQVPSADITAKDEDPDAAWRRPVVPVSKYIEAPIVIVKKPPPQKRSRFDLLDEPDEEVEEFVFGTADGSSKSRKAIAAAPDCIVGLFDPSFKSVRERIHTGHQFRPPSEYVMPLQSFYEHRPPSQWTVSDDDQLKKMVREYSYNWTLIASLMTKHSLYLSGAERRTSWECFERWVGLEGYPSDASRSPYFKIYQSRIDAAQRAIREANEKLAATAASAAAASTAAAAQASGGAGLNASAAPPTPTTLQRRRQTVPVRVEKHRNQKYYSMLEAIKRLTKKREANQTKQPSAPRKAEAPPAQRAPTKSPREYSKIRWDREQKLADKMAEFAQRQNEALRRQQMMARSQNQAMAAGGGVGGVPPQVAAQMAAANSMAMAGRSNMPGAAHGIPIAGQQPRPRIPIQNTANPIAGLPAHMAAAVGTPNPMAGLQPHQIQQMLQAQHRMQLANGTHPVGAGMNMATIAAGSPSPRPPMQQQLPPNIMHQIKELENGFRAKNPNLTPEQARSMAVQNYSHIMMMQRASAMHSASGGGPQQALAGTSPRQYAQLLRAQQAQQVQQAQQTGQHHVTQASQVAHAQAAQAAQAAHAAQAQAAASQAAQTAQLQAGSPMLAQQQAAQLARQAAGTPVPNGTPPAATK</sequence>
<feature type="compositionally biased region" description="Polar residues" evidence="10">
    <location>
        <begin position="186"/>
        <end position="216"/>
    </location>
</feature>
<evidence type="ECO:0000256" key="3">
    <source>
        <dbReference type="ARBA" id="ARBA00022763"/>
    </source>
</evidence>
<keyword evidence="6" id="KW-0539">Nucleus</keyword>
<dbReference type="PROSITE" id="PS50090">
    <property type="entry name" value="MYB_LIKE"/>
    <property type="match status" value="1"/>
</dbReference>
<dbReference type="STRING" id="1262450.S3C320"/>
<dbReference type="GO" id="GO:0005634">
    <property type="term" value="C:nucleus"/>
    <property type="evidence" value="ECO:0007669"/>
    <property type="project" value="UniProtKB-SubCell"/>
</dbReference>
<comment type="similarity">
    <text evidence="2">Belongs to the EAF1 family.</text>
</comment>
<feature type="domain" description="HSA" evidence="12">
    <location>
        <begin position="576"/>
        <end position="654"/>
    </location>
</feature>
<reference evidence="13 14" key="1">
    <citation type="journal article" date="2013" name="BMC Genomics">
        <title>The genome and transcriptome of the pine saprophyte Ophiostoma piceae, and a comparison with the bark beetle-associated pine pathogen Grosmannia clavigera.</title>
        <authorList>
            <person name="Haridas S."/>
            <person name="Wang Y."/>
            <person name="Lim L."/>
            <person name="Massoumi Alamouti S."/>
            <person name="Jackman S."/>
            <person name="Docking R."/>
            <person name="Robertson G."/>
            <person name="Birol I."/>
            <person name="Bohlmann J."/>
            <person name="Breuil C."/>
        </authorList>
    </citation>
    <scope>NUCLEOTIDE SEQUENCE [LARGE SCALE GENOMIC DNA]</scope>
    <source>
        <strain evidence="13 14">UAMH 11346</strain>
    </source>
</reference>
<dbReference type="OrthoDB" id="5364245at2759"/>
<organism evidence="13 14">
    <name type="scientific">Ophiostoma piceae (strain UAMH 11346)</name>
    <name type="common">Sap stain fungus</name>
    <dbReference type="NCBI Taxonomy" id="1262450"/>
    <lineage>
        <taxon>Eukaryota</taxon>
        <taxon>Fungi</taxon>
        <taxon>Dikarya</taxon>
        <taxon>Ascomycota</taxon>
        <taxon>Pezizomycotina</taxon>
        <taxon>Sordariomycetes</taxon>
        <taxon>Sordariomycetidae</taxon>
        <taxon>Ophiostomatales</taxon>
        <taxon>Ophiostomataceae</taxon>
        <taxon>Ophiostoma</taxon>
    </lineage>
</organism>